<dbReference type="Proteomes" id="UP000324767">
    <property type="component" value="Unassembled WGS sequence"/>
</dbReference>
<feature type="transmembrane region" description="Helical" evidence="5">
    <location>
        <begin position="345"/>
        <end position="365"/>
    </location>
</feature>
<evidence type="ECO:0000256" key="2">
    <source>
        <dbReference type="ARBA" id="ARBA00022692"/>
    </source>
</evidence>
<gene>
    <name evidence="6" type="ORF">FRX48_07938</name>
</gene>
<dbReference type="Gene3D" id="1.50.10.150">
    <property type="entry name" value="Voltage-dependent anion channel"/>
    <property type="match status" value="1"/>
</dbReference>
<comment type="caution">
    <text evidence="6">The sequence shown here is derived from an EMBL/GenBank/DDBJ whole genome shotgun (WGS) entry which is preliminary data.</text>
</comment>
<feature type="transmembrane region" description="Helical" evidence="5">
    <location>
        <begin position="48"/>
        <end position="71"/>
    </location>
</feature>
<proteinExistence type="predicted"/>
<dbReference type="CDD" id="cd09317">
    <property type="entry name" value="TDT_Mae1_like"/>
    <property type="match status" value="1"/>
</dbReference>
<keyword evidence="3 5" id="KW-1133">Transmembrane helix</keyword>
<feature type="transmembrane region" description="Helical" evidence="5">
    <location>
        <begin position="161"/>
        <end position="182"/>
    </location>
</feature>
<dbReference type="InterPro" id="IPR030185">
    <property type="entry name" value="Mae1"/>
</dbReference>
<keyword evidence="2 5" id="KW-0812">Transmembrane</keyword>
<dbReference type="EMBL" id="VXIT01000014">
    <property type="protein sequence ID" value="KAA6408196.1"/>
    <property type="molecule type" value="Genomic_DNA"/>
</dbReference>
<feature type="transmembrane region" description="Helical" evidence="5">
    <location>
        <begin position="92"/>
        <end position="109"/>
    </location>
</feature>
<evidence type="ECO:0000256" key="1">
    <source>
        <dbReference type="ARBA" id="ARBA00004141"/>
    </source>
</evidence>
<evidence type="ECO:0000313" key="7">
    <source>
        <dbReference type="Proteomes" id="UP000324767"/>
    </source>
</evidence>
<organism evidence="6 7">
    <name type="scientific">Lasallia pustulata</name>
    <dbReference type="NCBI Taxonomy" id="136370"/>
    <lineage>
        <taxon>Eukaryota</taxon>
        <taxon>Fungi</taxon>
        <taxon>Dikarya</taxon>
        <taxon>Ascomycota</taxon>
        <taxon>Pezizomycotina</taxon>
        <taxon>Lecanoromycetes</taxon>
        <taxon>OSLEUM clade</taxon>
        <taxon>Umbilicariomycetidae</taxon>
        <taxon>Umbilicariales</taxon>
        <taxon>Umbilicariaceae</taxon>
        <taxon>Lasallia</taxon>
    </lineage>
</organism>
<accession>A0A5M8PH68</accession>
<dbReference type="PANTHER" id="PTHR31162">
    <property type="entry name" value="MALIC ACID TRANSPORT PROTEIN-RELATED"/>
    <property type="match status" value="1"/>
</dbReference>
<evidence type="ECO:0000256" key="4">
    <source>
        <dbReference type="ARBA" id="ARBA00023136"/>
    </source>
</evidence>
<feature type="transmembrane region" description="Helical" evidence="5">
    <location>
        <begin position="275"/>
        <end position="300"/>
    </location>
</feature>
<dbReference type="InterPro" id="IPR038665">
    <property type="entry name" value="Voltage-dep_anion_channel_sf"/>
</dbReference>
<dbReference type="InterPro" id="IPR004695">
    <property type="entry name" value="SLAC1/Mae1/Ssu1/TehA"/>
</dbReference>
<feature type="transmembrane region" description="Helical" evidence="5">
    <location>
        <begin position="21"/>
        <end position="42"/>
    </location>
</feature>
<feature type="transmembrane region" description="Helical" evidence="5">
    <location>
        <begin position="129"/>
        <end position="149"/>
    </location>
</feature>
<evidence type="ECO:0000256" key="5">
    <source>
        <dbReference type="SAM" id="Phobius"/>
    </source>
</evidence>
<name>A0A5M8PH68_9LECA</name>
<dbReference type="GO" id="GO:0015140">
    <property type="term" value="F:malate transmembrane transporter activity"/>
    <property type="evidence" value="ECO:0007669"/>
    <property type="project" value="InterPro"/>
</dbReference>
<feature type="transmembrane region" description="Helical" evidence="5">
    <location>
        <begin position="188"/>
        <end position="210"/>
    </location>
</feature>
<dbReference type="OrthoDB" id="2901184at2759"/>
<dbReference type="AlphaFoldDB" id="A0A5M8PH68"/>
<comment type="subcellular location">
    <subcellularLocation>
        <location evidence="1">Membrane</location>
        <topology evidence="1">Multi-pass membrane protein</topology>
    </subcellularLocation>
</comment>
<reference evidence="6 7" key="1">
    <citation type="submission" date="2019-09" db="EMBL/GenBank/DDBJ databases">
        <title>The hologenome of the rock-dwelling lichen Lasallia pustulata.</title>
        <authorList>
            <person name="Greshake Tzovaras B."/>
            <person name="Segers F."/>
            <person name="Bicker A."/>
            <person name="Dal Grande F."/>
            <person name="Otte J."/>
            <person name="Hankeln T."/>
            <person name="Schmitt I."/>
            <person name="Ebersberger I."/>
        </authorList>
    </citation>
    <scope>NUCLEOTIDE SEQUENCE [LARGE SCALE GENOMIC DNA]</scope>
    <source>
        <strain evidence="6">A1-1</strain>
    </source>
</reference>
<dbReference type="PANTHER" id="PTHR31162:SF0">
    <property type="entry name" value="MALIC ACID TRANSPORT PROTEIN"/>
    <property type="match status" value="1"/>
</dbReference>
<evidence type="ECO:0000256" key="3">
    <source>
        <dbReference type="ARBA" id="ARBA00022989"/>
    </source>
</evidence>
<sequence length="380" mass="41819">MEHDRLAPPSKVSLHERLHHFTWAWFTLTMSTGGISLLLSVLPHRFRGLTTIGTTIFILDLVLFIVLTNLITARFILHRGSFTRSLNHPTESLFIPTFWLTIATLGSNIQQYGVPSSGPWLLLAVRVLFWTYSACTFASAILQYHLLFTGKPLTIQSMTPAWLLPIFPVMLCGTLASVTAGAQPSHHGIPIIIAGVTFQGVGFLVAVFMYSNYVGRLMSYGLPSPNTRPGMFIAVGPPAFTALALIGMANDALILFPHTFVLGTSAVPTAQVLKILAVFMGIFLWSLAFFFFCTSLVATLCSLGQMKFHLSWWSFVFPNTGLIIAGMDIGTAIGSEATRWTMSGVAVLQIGIWLVVACFHARAVWRGEIMWPGRDEDHDQ</sequence>
<feature type="transmembrane region" description="Helical" evidence="5">
    <location>
        <begin position="231"/>
        <end position="255"/>
    </location>
</feature>
<keyword evidence="4 5" id="KW-0472">Membrane</keyword>
<evidence type="ECO:0000313" key="6">
    <source>
        <dbReference type="EMBL" id="KAA6408196.1"/>
    </source>
</evidence>
<dbReference type="Pfam" id="PF03595">
    <property type="entry name" value="SLAC1"/>
    <property type="match status" value="1"/>
</dbReference>
<feature type="transmembrane region" description="Helical" evidence="5">
    <location>
        <begin position="312"/>
        <end position="333"/>
    </location>
</feature>
<dbReference type="GO" id="GO:0016020">
    <property type="term" value="C:membrane"/>
    <property type="evidence" value="ECO:0007669"/>
    <property type="project" value="UniProtKB-SubCell"/>
</dbReference>
<protein>
    <submittedName>
        <fullName evidence="6">C4-dicarboxylate transporter malic acid transporter</fullName>
    </submittedName>
</protein>